<dbReference type="InterPro" id="IPR004263">
    <property type="entry name" value="Exostosin"/>
</dbReference>
<dbReference type="Pfam" id="PF03016">
    <property type="entry name" value="Exostosin_GT47"/>
    <property type="match status" value="1"/>
</dbReference>
<comment type="similarity">
    <text evidence="2">Belongs to the glycosyltransferase 47 family.</text>
</comment>
<keyword evidence="6" id="KW-1185">Reference proteome</keyword>
<dbReference type="EMBL" id="CAXHTA020000006">
    <property type="protein sequence ID" value="CAL5221975.1"/>
    <property type="molecule type" value="Genomic_DNA"/>
</dbReference>
<evidence type="ECO:0000256" key="1">
    <source>
        <dbReference type="ARBA" id="ARBA00004323"/>
    </source>
</evidence>
<organism evidence="5 6">
    <name type="scientific">Coccomyxa viridis</name>
    <dbReference type="NCBI Taxonomy" id="1274662"/>
    <lineage>
        <taxon>Eukaryota</taxon>
        <taxon>Viridiplantae</taxon>
        <taxon>Chlorophyta</taxon>
        <taxon>core chlorophytes</taxon>
        <taxon>Trebouxiophyceae</taxon>
        <taxon>Trebouxiophyceae incertae sedis</taxon>
        <taxon>Coccomyxaceae</taxon>
        <taxon>Coccomyxa</taxon>
    </lineage>
</organism>
<comment type="caution">
    <text evidence="5">The sequence shown here is derived from an EMBL/GenBank/DDBJ whole genome shotgun (WGS) entry which is preliminary data.</text>
</comment>
<accession>A0ABP1FPU5</accession>
<gene>
    <name evidence="5" type="primary">g4257</name>
    <name evidence="5" type="ORF">VP750_LOCUS3634</name>
</gene>
<dbReference type="PANTHER" id="PTHR11062">
    <property type="entry name" value="EXOSTOSIN HEPARAN SULFATE GLYCOSYLTRANSFERASE -RELATED"/>
    <property type="match status" value="1"/>
</dbReference>
<protein>
    <submittedName>
        <fullName evidence="5">G4257 protein</fullName>
    </submittedName>
</protein>
<dbReference type="InterPro" id="IPR040911">
    <property type="entry name" value="Exostosin_GT47"/>
</dbReference>
<keyword evidence="3" id="KW-0333">Golgi apparatus</keyword>
<evidence type="ECO:0000256" key="3">
    <source>
        <dbReference type="ARBA" id="ARBA00023034"/>
    </source>
</evidence>
<evidence type="ECO:0000256" key="2">
    <source>
        <dbReference type="ARBA" id="ARBA00010271"/>
    </source>
</evidence>
<sequence>MRSRTIKKADGCPEKSIYILDLNDIAKDNGMPPCDLEKDVKIDPSNGIAFLPEAPHMQPPAKSAPTTSATHGAPWWIKQAIASSASVTDNMDEADVIFVYDLCYYQRWLGQVHTRGYVPTDQESEAGKHFMAGYKAVAQLDRWKVNDGADFVFFDPHQGFTDGTSDSEFKQFLCQTSKKSIHIVSERGQLNLCQNYWDLHDKMVIAPYVAGSADVTKPLAHFKEPVLSMAERKWLLHFRGGCLPYGFMFPNQTKIVTGKVARHSANILLRNAGEDVDTHCTDRFLNGQHMSFSELVERMRQSKFCLMLPGDGASSRRTSEIIMTGCVPVWLGPSYATMPLADVVDYKKSALFFNVSQHSMWLDSEMIWENPRDKRPNHIQNPWFWMPDADVKDVMINVETAMDVVHYLRALPEEEVQSLLDATAVERQKFAYRTSLANTPSATSIIVSKMCSLAGSSGKEESHVSDIDTA</sequence>
<name>A0ABP1FPU5_9CHLO</name>
<reference evidence="5 6" key="1">
    <citation type="submission" date="2024-06" db="EMBL/GenBank/DDBJ databases">
        <authorList>
            <person name="Kraege A."/>
            <person name="Thomma B."/>
        </authorList>
    </citation>
    <scope>NUCLEOTIDE SEQUENCE [LARGE SCALE GENOMIC DNA]</scope>
</reference>
<evidence type="ECO:0000259" key="4">
    <source>
        <dbReference type="Pfam" id="PF03016"/>
    </source>
</evidence>
<evidence type="ECO:0000313" key="6">
    <source>
        <dbReference type="Proteomes" id="UP001497392"/>
    </source>
</evidence>
<evidence type="ECO:0000313" key="5">
    <source>
        <dbReference type="EMBL" id="CAL5221975.1"/>
    </source>
</evidence>
<feature type="domain" description="Exostosin GT47" evidence="4">
    <location>
        <begin position="12"/>
        <end position="354"/>
    </location>
</feature>
<dbReference type="PANTHER" id="PTHR11062:SF281">
    <property type="entry name" value="EXOSTOSIN-LIKE 2"/>
    <property type="match status" value="1"/>
</dbReference>
<comment type="subcellular location">
    <subcellularLocation>
        <location evidence="1">Golgi apparatus membrane</location>
        <topology evidence="1">Single-pass type II membrane protein</topology>
    </subcellularLocation>
</comment>
<dbReference type="Proteomes" id="UP001497392">
    <property type="component" value="Unassembled WGS sequence"/>
</dbReference>
<proteinExistence type="inferred from homology"/>